<keyword evidence="1" id="KW-0547">Nucleotide-binding</keyword>
<feature type="domain" description="Sigma-54 factor interaction" evidence="9">
    <location>
        <begin position="264"/>
        <end position="493"/>
    </location>
</feature>
<keyword evidence="4" id="KW-0805">Transcription regulation</keyword>
<dbReference type="InterPro" id="IPR027417">
    <property type="entry name" value="P-loop_NTPase"/>
</dbReference>
<dbReference type="Gene3D" id="1.10.8.60">
    <property type="match status" value="1"/>
</dbReference>
<dbReference type="Gene3D" id="3.30.450.40">
    <property type="match status" value="1"/>
</dbReference>
<dbReference type="PROSITE" id="PS00675">
    <property type="entry name" value="SIGMA54_INTERACT_1"/>
    <property type="match status" value="1"/>
</dbReference>
<dbReference type="InterPro" id="IPR025662">
    <property type="entry name" value="Sigma_54_int_dom_ATP-bd_1"/>
</dbReference>
<dbReference type="Pfam" id="PF00158">
    <property type="entry name" value="Sigma54_activat"/>
    <property type="match status" value="1"/>
</dbReference>
<organism evidence="10">
    <name type="scientific">Rhodoblastus acidophilus</name>
    <name type="common">Rhodopseudomonas acidophila</name>
    <dbReference type="NCBI Taxonomy" id="1074"/>
    <lineage>
        <taxon>Bacteria</taxon>
        <taxon>Pseudomonadati</taxon>
        <taxon>Pseudomonadota</taxon>
        <taxon>Alphaproteobacteria</taxon>
        <taxon>Hyphomicrobiales</taxon>
        <taxon>Rhodoblastaceae</taxon>
        <taxon>Rhodoblastus</taxon>
    </lineage>
</organism>
<dbReference type="InterPro" id="IPR025943">
    <property type="entry name" value="Sigma_54_int_dom_ATP-bd_2"/>
</dbReference>
<dbReference type="InterPro" id="IPR002197">
    <property type="entry name" value="HTH_Fis"/>
</dbReference>
<evidence type="ECO:0000256" key="4">
    <source>
        <dbReference type="ARBA" id="ARBA00023015"/>
    </source>
</evidence>
<evidence type="ECO:0000256" key="5">
    <source>
        <dbReference type="ARBA" id="ARBA00023125"/>
    </source>
</evidence>
<dbReference type="SMART" id="SM00065">
    <property type="entry name" value="GAF"/>
    <property type="match status" value="1"/>
</dbReference>
<sequence>MRRIDVAFLYVAETGMAWNLLGCDRAPEQRGADGSGRPQEMGQSMGRNMSASGDVDDDLEDFSHCFTGECRINVLPTLYKVSQVIAESEDLEHSLDIILTIMRKRLKITRGAVTLYDRSTETISIHRSFGLSDVEKSRGVYSPGEGITGEVVESGVPIMAPHIADDSRFLDRTKAHGDGAGLNASFFCVPITHAKKVLGAISAERVYHNRNLLKQDMELMATLGSMIAPAVELYMLENVDKVRLENENRRLRSELKQKYKPENIIGNSKPMQDIYQLIEKVSATKATVLVLGESGVGKELVASAIHYSSPAADGPFVVFNCAALPESIVESELFGHEKGAFTGAVAQRKGRFEMADGGTIFLDEVGELSLPLQAKLLRVLQQKTFERVGGSKPVRVDLRIIAATNRDLPDMIAKGNFREDLFYRLNVFPITIPPLRERSSDVILLADHFVMKSAQEMSKEVKRISTPALNMLMAYHWPGNVRELENVIERAVILADDGVIHGYNLPPSLQTSAETGASFGCGLEAKIQAVEYEMIVEALKNHNGNTTEAAKELGLTRRILGLRMEKYNINYKTYRRSAAGETGSHS</sequence>
<dbReference type="Gene3D" id="1.10.10.60">
    <property type="entry name" value="Homeodomain-like"/>
    <property type="match status" value="1"/>
</dbReference>
<dbReference type="EMBL" id="MG839113">
    <property type="protein sequence ID" value="AVI02152.1"/>
    <property type="molecule type" value="Genomic_DNA"/>
</dbReference>
<gene>
    <name evidence="10" type="primary">vnfA</name>
</gene>
<dbReference type="Pfam" id="PF02954">
    <property type="entry name" value="HTH_8"/>
    <property type="match status" value="1"/>
</dbReference>
<dbReference type="SUPFAM" id="SSF46689">
    <property type="entry name" value="Homeodomain-like"/>
    <property type="match status" value="1"/>
</dbReference>
<evidence type="ECO:0000256" key="1">
    <source>
        <dbReference type="ARBA" id="ARBA00022741"/>
    </source>
</evidence>
<name>A0A2P0ZWG0_RHOAC</name>
<dbReference type="Pfam" id="PF01590">
    <property type="entry name" value="GAF"/>
    <property type="match status" value="1"/>
</dbReference>
<evidence type="ECO:0000256" key="7">
    <source>
        <dbReference type="ARBA" id="ARBA00023163"/>
    </source>
</evidence>
<dbReference type="AlphaFoldDB" id="A0A2P0ZWG0"/>
<dbReference type="SUPFAM" id="SSF52540">
    <property type="entry name" value="P-loop containing nucleoside triphosphate hydrolases"/>
    <property type="match status" value="1"/>
</dbReference>
<dbReference type="InterPro" id="IPR003018">
    <property type="entry name" value="GAF"/>
</dbReference>
<dbReference type="GO" id="GO:0000160">
    <property type="term" value="P:phosphorelay signal transduction system"/>
    <property type="evidence" value="ECO:0007669"/>
    <property type="project" value="UniProtKB-KW"/>
</dbReference>
<dbReference type="PROSITE" id="PS00676">
    <property type="entry name" value="SIGMA54_INTERACT_2"/>
    <property type="match status" value="1"/>
</dbReference>
<dbReference type="InterPro" id="IPR025944">
    <property type="entry name" value="Sigma_54_int_dom_CS"/>
</dbReference>
<reference evidence="10" key="1">
    <citation type="journal article" date="2018" name="Arch. Microbiol.">
        <title>New insights into the metabolic potential of the phototrophic purple bacterium Rhodopila globiformis DSM 161(T) from its draft genome sequence and evidence for a vanadium-dependent nitrogenase.</title>
        <authorList>
            <person name="Imhoff J.F."/>
            <person name="Rahn T."/>
            <person name="Kunzel S."/>
            <person name="Neulinger S.C."/>
        </authorList>
    </citation>
    <scope>NUCLEOTIDE SEQUENCE</scope>
    <source>
        <strain evidence="10">Pfennig 7050</strain>
    </source>
</reference>
<keyword evidence="5" id="KW-0238">DNA-binding</keyword>
<dbReference type="FunFam" id="3.40.50.300:FF:000006">
    <property type="entry name" value="DNA-binding transcriptional regulator NtrC"/>
    <property type="match status" value="1"/>
</dbReference>
<dbReference type="GO" id="GO:0006355">
    <property type="term" value="P:regulation of DNA-templated transcription"/>
    <property type="evidence" value="ECO:0007669"/>
    <property type="project" value="InterPro"/>
</dbReference>
<dbReference type="InterPro" id="IPR002078">
    <property type="entry name" value="Sigma_54_int"/>
</dbReference>
<proteinExistence type="predicted"/>
<dbReference type="FunFam" id="1.10.8.60:FF:000014">
    <property type="entry name" value="DNA-binding transcriptional regulator NtrC"/>
    <property type="match status" value="1"/>
</dbReference>
<dbReference type="SMART" id="SM00382">
    <property type="entry name" value="AAA"/>
    <property type="match status" value="1"/>
</dbReference>
<dbReference type="Gene3D" id="3.40.50.300">
    <property type="entry name" value="P-loop containing nucleotide triphosphate hydrolases"/>
    <property type="match status" value="1"/>
</dbReference>
<dbReference type="InterPro" id="IPR058031">
    <property type="entry name" value="AAA_lid_NorR"/>
</dbReference>
<dbReference type="SUPFAM" id="SSF55781">
    <property type="entry name" value="GAF domain-like"/>
    <property type="match status" value="1"/>
</dbReference>
<accession>A0A2P0ZWG0</accession>
<evidence type="ECO:0000256" key="6">
    <source>
        <dbReference type="ARBA" id="ARBA00023159"/>
    </source>
</evidence>
<keyword evidence="2" id="KW-0067">ATP-binding</keyword>
<evidence type="ECO:0000259" key="9">
    <source>
        <dbReference type="PROSITE" id="PS50045"/>
    </source>
</evidence>
<dbReference type="PROSITE" id="PS00688">
    <property type="entry name" value="SIGMA54_INTERACT_3"/>
    <property type="match status" value="1"/>
</dbReference>
<dbReference type="InterPro" id="IPR003593">
    <property type="entry name" value="AAA+_ATPase"/>
</dbReference>
<dbReference type="PANTHER" id="PTHR32071:SF57">
    <property type="entry name" value="C4-DICARBOXYLATE TRANSPORT TRANSCRIPTIONAL REGULATORY PROTEIN DCTD"/>
    <property type="match status" value="1"/>
</dbReference>
<keyword evidence="6" id="KW-0010">Activator</keyword>
<protein>
    <submittedName>
        <fullName evidence="10">Nitrogenase (Vanadium-iron)-specific transcriptional regulator</fullName>
    </submittedName>
</protein>
<dbReference type="GO" id="GO:0005524">
    <property type="term" value="F:ATP binding"/>
    <property type="evidence" value="ECO:0007669"/>
    <property type="project" value="UniProtKB-KW"/>
</dbReference>
<evidence type="ECO:0000313" key="10">
    <source>
        <dbReference type="EMBL" id="AVI02152.1"/>
    </source>
</evidence>
<evidence type="ECO:0000256" key="8">
    <source>
        <dbReference type="SAM" id="MobiDB-lite"/>
    </source>
</evidence>
<dbReference type="PRINTS" id="PR01590">
    <property type="entry name" value="HTHFIS"/>
</dbReference>
<feature type="compositionally biased region" description="Polar residues" evidence="8">
    <location>
        <begin position="41"/>
        <end position="51"/>
    </location>
</feature>
<keyword evidence="3" id="KW-0902">Two-component regulatory system</keyword>
<dbReference type="CDD" id="cd00009">
    <property type="entry name" value="AAA"/>
    <property type="match status" value="1"/>
</dbReference>
<dbReference type="InterPro" id="IPR029016">
    <property type="entry name" value="GAF-like_dom_sf"/>
</dbReference>
<dbReference type="Pfam" id="PF25601">
    <property type="entry name" value="AAA_lid_14"/>
    <property type="match status" value="1"/>
</dbReference>
<dbReference type="InterPro" id="IPR009057">
    <property type="entry name" value="Homeodomain-like_sf"/>
</dbReference>
<dbReference type="PROSITE" id="PS50045">
    <property type="entry name" value="SIGMA54_INTERACT_4"/>
    <property type="match status" value="1"/>
</dbReference>
<dbReference type="PANTHER" id="PTHR32071">
    <property type="entry name" value="TRANSCRIPTIONAL REGULATORY PROTEIN"/>
    <property type="match status" value="1"/>
</dbReference>
<dbReference type="GO" id="GO:0043565">
    <property type="term" value="F:sequence-specific DNA binding"/>
    <property type="evidence" value="ECO:0007669"/>
    <property type="project" value="InterPro"/>
</dbReference>
<keyword evidence="7" id="KW-0804">Transcription</keyword>
<feature type="region of interest" description="Disordered" evidence="8">
    <location>
        <begin position="28"/>
        <end position="53"/>
    </location>
</feature>
<evidence type="ECO:0000256" key="3">
    <source>
        <dbReference type="ARBA" id="ARBA00023012"/>
    </source>
</evidence>
<evidence type="ECO:0000256" key="2">
    <source>
        <dbReference type="ARBA" id="ARBA00022840"/>
    </source>
</evidence>